<feature type="non-terminal residue" evidence="1">
    <location>
        <position position="1"/>
    </location>
</feature>
<proteinExistence type="predicted"/>
<organism evidence="1 2">
    <name type="scientific">Trichostrongylus colubriformis</name>
    <name type="common">Black scour worm</name>
    <dbReference type="NCBI Taxonomy" id="6319"/>
    <lineage>
        <taxon>Eukaryota</taxon>
        <taxon>Metazoa</taxon>
        <taxon>Ecdysozoa</taxon>
        <taxon>Nematoda</taxon>
        <taxon>Chromadorea</taxon>
        <taxon>Rhabditida</taxon>
        <taxon>Rhabditina</taxon>
        <taxon>Rhabditomorpha</taxon>
        <taxon>Strongyloidea</taxon>
        <taxon>Trichostrongylidae</taxon>
        <taxon>Trichostrongylus</taxon>
    </lineage>
</organism>
<name>A0AAN8G003_TRICO</name>
<accession>A0AAN8G003</accession>
<dbReference type="Pfam" id="PF25555">
    <property type="entry name" value="RAB3A-like_C"/>
    <property type="match status" value="1"/>
</dbReference>
<evidence type="ECO:0000313" key="1">
    <source>
        <dbReference type="EMBL" id="KAK5973838.1"/>
    </source>
</evidence>
<dbReference type="Proteomes" id="UP001331761">
    <property type="component" value="Unassembled WGS sequence"/>
</dbReference>
<keyword evidence="2" id="KW-1185">Reference proteome</keyword>
<reference evidence="1 2" key="1">
    <citation type="submission" date="2019-10" db="EMBL/GenBank/DDBJ databases">
        <title>Assembly and Annotation for the nematode Trichostrongylus colubriformis.</title>
        <authorList>
            <person name="Martin J."/>
        </authorList>
    </citation>
    <scope>NUCLEOTIDE SEQUENCE [LARGE SCALE GENOMIC DNA]</scope>
    <source>
        <strain evidence="1">G859</strain>
        <tissue evidence="1">Whole worm</tissue>
    </source>
</reference>
<protein>
    <submittedName>
        <fullName evidence="1">Uncharacterized protein</fullName>
    </submittedName>
</protein>
<evidence type="ECO:0000313" key="2">
    <source>
        <dbReference type="Proteomes" id="UP001331761"/>
    </source>
</evidence>
<gene>
    <name evidence="1" type="ORF">GCK32_021535</name>
</gene>
<dbReference type="AlphaFoldDB" id="A0AAN8G003"/>
<comment type="caution">
    <text evidence="1">The sequence shown here is derived from an EMBL/GenBank/DDBJ whole genome shotgun (WGS) entry which is preliminary data.</text>
</comment>
<sequence length="106" mass="12119">ECGSFLFFQLADAIFDSIAANKLELEPVHEDKPHIMPCALTNVSRFCPYRVRVSEDAPWHRISLLARNRVSYSSSCFSNLIFLILKILNCGPARAREAFANIFLWK</sequence>
<dbReference type="EMBL" id="WIXE01015002">
    <property type="protein sequence ID" value="KAK5973838.1"/>
    <property type="molecule type" value="Genomic_DNA"/>
</dbReference>